<evidence type="ECO:0000313" key="1">
    <source>
        <dbReference type="EMBL" id="MBW3466371.1"/>
    </source>
</evidence>
<name>A0A951MCH0_9BACT</name>
<protein>
    <recommendedName>
        <fullName evidence="3">Diacylglycerol glucosyltransferase N-terminal domain-containing protein</fullName>
    </recommendedName>
</protein>
<keyword evidence="2" id="KW-1185">Reference proteome</keyword>
<organism evidence="1 2">
    <name type="scientific">Arthrospiribacter ruber</name>
    <dbReference type="NCBI Taxonomy" id="2487934"/>
    <lineage>
        <taxon>Bacteria</taxon>
        <taxon>Pseudomonadati</taxon>
        <taxon>Bacteroidota</taxon>
        <taxon>Cytophagia</taxon>
        <taxon>Cytophagales</taxon>
        <taxon>Cyclobacteriaceae</taxon>
        <taxon>Arthrospiribacter</taxon>
    </lineage>
</organism>
<sequence>MKVCFLIPDGVGIRNYLYSDVVKGLIEQGHEVIVWHSLGKDLILQVKRYIDVDFEDFDFIHRPEAPIVKFIRESAVLARLRKNREIRSNPTILSNWNPSKKGWKNKIFYKGVEIVSNYLKDFSAISKWEEYGFEKSKSGISFQEAKSFLQEQKPDILFCTHQRVPSVTSALMAAKAIGIKTYTAIFSWDNLPKARLPFRTDKYLVWSQYMKNELLTYYPDINENQIEITSTPQFDFYRKKELIYSREEFAQKYGLNPTRKWVCYSGSDSISSPHDPDYLEQIACALRQNENVQLIFREVPVESNKRFQKVFEKHPEIINISPEWVKSSQWGSFFPMPSDIRLLVNLAYHCNVVINLGSTMALDFAVFNSNGLYLRYDQPYEKERLVKHIYNYEHFSTMKGLDPVGWIDAEEDILSKVNAALERPESIGPDRLKWFHRIVEPDKNHTSSERIVRSLTQ</sequence>
<dbReference type="Proteomes" id="UP000727490">
    <property type="component" value="Unassembled WGS sequence"/>
</dbReference>
<evidence type="ECO:0008006" key="3">
    <source>
        <dbReference type="Google" id="ProtNLM"/>
    </source>
</evidence>
<gene>
    <name evidence="1" type="ORF">EGN73_00900</name>
</gene>
<accession>A0A951MCH0</accession>
<dbReference type="RefSeq" id="WP_219286174.1">
    <property type="nucleotide sequence ID" value="NZ_RPHB01000001.1"/>
</dbReference>
<dbReference type="EMBL" id="RPHB01000001">
    <property type="protein sequence ID" value="MBW3466371.1"/>
    <property type="molecule type" value="Genomic_DNA"/>
</dbReference>
<reference evidence="1 2" key="1">
    <citation type="journal article" date="2020" name="Syst. Appl. Microbiol.">
        <title>Arthrospiribacter ruber gen. nov., sp. nov., a novel bacterium isolated from Arthrospira cultures.</title>
        <authorList>
            <person name="Waleron M."/>
            <person name="Misztak A."/>
            <person name="Waleron M.M."/>
            <person name="Furmaniak M."/>
            <person name="Mrozik A."/>
            <person name="Waleron K."/>
        </authorList>
    </citation>
    <scope>NUCLEOTIDE SEQUENCE [LARGE SCALE GENOMIC DNA]</scope>
    <source>
        <strain evidence="1 2">DPMB0001</strain>
    </source>
</reference>
<evidence type="ECO:0000313" key="2">
    <source>
        <dbReference type="Proteomes" id="UP000727490"/>
    </source>
</evidence>
<proteinExistence type="predicted"/>
<dbReference type="AlphaFoldDB" id="A0A951MCH0"/>
<comment type="caution">
    <text evidence="1">The sequence shown here is derived from an EMBL/GenBank/DDBJ whole genome shotgun (WGS) entry which is preliminary data.</text>
</comment>